<gene>
    <name evidence="2" type="ORF">A2838_02495</name>
</gene>
<feature type="domain" description="CYTH" evidence="1">
    <location>
        <begin position="1"/>
        <end position="178"/>
    </location>
</feature>
<dbReference type="PROSITE" id="PS51707">
    <property type="entry name" value="CYTH"/>
    <property type="match status" value="1"/>
</dbReference>
<dbReference type="Pfam" id="PF01928">
    <property type="entry name" value="CYTH"/>
    <property type="match status" value="1"/>
</dbReference>
<name>A0A1G2SZG1_9BACT</name>
<dbReference type="NCBIfam" id="TIGR00318">
    <property type="entry name" value="cyaB"/>
    <property type="match status" value="1"/>
</dbReference>
<dbReference type="PANTHER" id="PTHR21028:SF2">
    <property type="entry name" value="CYTH DOMAIN-CONTAINING PROTEIN"/>
    <property type="match status" value="1"/>
</dbReference>
<dbReference type="SMART" id="SM01118">
    <property type="entry name" value="CYTH"/>
    <property type="match status" value="1"/>
</dbReference>
<sequence length="185" mass="21566">MREIEIKLKAGNFTELERKLGEKGRELSKPISQHDVIYALKGSANEFSQAKEGDIIMRIRRMKDKIQLNLKQQRSNEGDNLEYETEIDDAEETSKILETLGWVPMIEVRKIRRKGKLGIYEICLDDVEKLGTYVELEKLCPDDANPEKVREELFKELEMLGLSRADEELRGYDTQIYQLELKNNT</sequence>
<comment type="caution">
    <text evidence="2">The sequence shown here is derived from an EMBL/GenBank/DDBJ whole genome shotgun (WGS) entry which is preliminary data.</text>
</comment>
<dbReference type="CDD" id="cd07890">
    <property type="entry name" value="CYTH-like_AC_IV-like"/>
    <property type="match status" value="1"/>
</dbReference>
<accession>A0A1G2SZG1</accession>
<protein>
    <recommendedName>
        <fullName evidence="1">CYTH domain-containing protein</fullName>
    </recommendedName>
</protein>
<dbReference type="EMBL" id="MHVH01000005">
    <property type="protein sequence ID" value="OHA90436.1"/>
    <property type="molecule type" value="Genomic_DNA"/>
</dbReference>
<dbReference type="InterPro" id="IPR023577">
    <property type="entry name" value="CYTH_domain"/>
</dbReference>
<dbReference type="AlphaFoldDB" id="A0A1G2SZG1"/>
<organism evidence="2 3">
    <name type="scientific">Candidatus Zambryskibacteria bacterium RIFCSPHIGHO2_01_FULL_46_25</name>
    <dbReference type="NCBI Taxonomy" id="1802738"/>
    <lineage>
        <taxon>Bacteria</taxon>
        <taxon>Candidatus Zambryskiibacteriota</taxon>
    </lineage>
</organism>
<dbReference type="PANTHER" id="PTHR21028">
    <property type="entry name" value="SI:CH211-156B7.4"/>
    <property type="match status" value="1"/>
</dbReference>
<dbReference type="Gene3D" id="2.40.320.10">
    <property type="entry name" value="Hypothetical Protein Pfu-838710-001"/>
    <property type="match status" value="1"/>
</dbReference>
<reference evidence="2 3" key="1">
    <citation type="journal article" date="2016" name="Nat. Commun.">
        <title>Thousands of microbial genomes shed light on interconnected biogeochemical processes in an aquifer system.</title>
        <authorList>
            <person name="Anantharaman K."/>
            <person name="Brown C.T."/>
            <person name="Hug L.A."/>
            <person name="Sharon I."/>
            <person name="Castelle C.J."/>
            <person name="Probst A.J."/>
            <person name="Thomas B.C."/>
            <person name="Singh A."/>
            <person name="Wilkins M.J."/>
            <person name="Karaoz U."/>
            <person name="Brodie E.L."/>
            <person name="Williams K.H."/>
            <person name="Hubbard S.S."/>
            <person name="Banfield J.F."/>
        </authorList>
    </citation>
    <scope>NUCLEOTIDE SEQUENCE [LARGE SCALE GENOMIC DNA]</scope>
</reference>
<dbReference type="SUPFAM" id="SSF55154">
    <property type="entry name" value="CYTH-like phosphatases"/>
    <property type="match status" value="1"/>
</dbReference>
<dbReference type="InterPro" id="IPR008173">
    <property type="entry name" value="Adenylyl_cyclase_CyaB"/>
</dbReference>
<dbReference type="Proteomes" id="UP000178107">
    <property type="component" value="Unassembled WGS sequence"/>
</dbReference>
<proteinExistence type="predicted"/>
<evidence type="ECO:0000313" key="3">
    <source>
        <dbReference type="Proteomes" id="UP000178107"/>
    </source>
</evidence>
<evidence type="ECO:0000313" key="2">
    <source>
        <dbReference type="EMBL" id="OHA90436.1"/>
    </source>
</evidence>
<evidence type="ECO:0000259" key="1">
    <source>
        <dbReference type="PROSITE" id="PS51707"/>
    </source>
</evidence>
<dbReference type="InterPro" id="IPR033469">
    <property type="entry name" value="CYTH-like_dom_sf"/>
</dbReference>